<dbReference type="PROSITE" id="PS00676">
    <property type="entry name" value="SIGMA54_INTERACT_2"/>
    <property type="match status" value="1"/>
</dbReference>
<dbReference type="AlphaFoldDB" id="A0A511V9M8"/>
<name>A0A511V9M8_9BACL</name>
<dbReference type="InterPro" id="IPR027417">
    <property type="entry name" value="P-loop_NTPase"/>
</dbReference>
<dbReference type="SUPFAM" id="SSF55785">
    <property type="entry name" value="PYP-like sensor domain (PAS domain)"/>
    <property type="match status" value="1"/>
</dbReference>
<accession>A0A511V9M8</accession>
<dbReference type="Gene3D" id="3.40.50.300">
    <property type="entry name" value="P-loop containing nucleotide triphosphate hydrolases"/>
    <property type="match status" value="1"/>
</dbReference>
<evidence type="ECO:0000256" key="3">
    <source>
        <dbReference type="ARBA" id="ARBA00023015"/>
    </source>
</evidence>
<dbReference type="InterPro" id="IPR002197">
    <property type="entry name" value="HTH_Fis"/>
</dbReference>
<organism evidence="8 9">
    <name type="scientific">Aneurinibacillus danicus</name>
    <dbReference type="NCBI Taxonomy" id="267746"/>
    <lineage>
        <taxon>Bacteria</taxon>
        <taxon>Bacillati</taxon>
        <taxon>Bacillota</taxon>
        <taxon>Bacilli</taxon>
        <taxon>Bacillales</taxon>
        <taxon>Paenibacillaceae</taxon>
        <taxon>Aneurinibacillus group</taxon>
        <taxon>Aneurinibacillus</taxon>
    </lineage>
</organism>
<dbReference type="OrthoDB" id="9771372at2"/>
<comment type="caution">
    <text evidence="8">The sequence shown here is derived from an EMBL/GenBank/DDBJ whole genome shotgun (WGS) entry which is preliminary data.</text>
</comment>
<dbReference type="SUPFAM" id="SSF46689">
    <property type="entry name" value="Homeodomain-like"/>
    <property type="match status" value="1"/>
</dbReference>
<dbReference type="InterPro" id="IPR000014">
    <property type="entry name" value="PAS"/>
</dbReference>
<dbReference type="RefSeq" id="WP_146809240.1">
    <property type="nucleotide sequence ID" value="NZ_BJXX01000057.1"/>
</dbReference>
<dbReference type="PROSITE" id="PS50112">
    <property type="entry name" value="PAS"/>
    <property type="match status" value="1"/>
</dbReference>
<dbReference type="Gene3D" id="1.10.10.60">
    <property type="entry name" value="Homeodomain-like"/>
    <property type="match status" value="1"/>
</dbReference>
<dbReference type="InterPro" id="IPR058031">
    <property type="entry name" value="AAA_lid_NorR"/>
</dbReference>
<dbReference type="InterPro" id="IPR025662">
    <property type="entry name" value="Sigma_54_int_dom_ATP-bd_1"/>
</dbReference>
<dbReference type="Pfam" id="PF00158">
    <property type="entry name" value="Sigma54_activat"/>
    <property type="match status" value="1"/>
</dbReference>
<dbReference type="Proteomes" id="UP000321157">
    <property type="component" value="Unassembled WGS sequence"/>
</dbReference>
<evidence type="ECO:0000259" key="6">
    <source>
        <dbReference type="PROSITE" id="PS50045"/>
    </source>
</evidence>
<dbReference type="Gene3D" id="1.10.8.60">
    <property type="match status" value="1"/>
</dbReference>
<dbReference type="InterPro" id="IPR002078">
    <property type="entry name" value="Sigma_54_int"/>
</dbReference>
<dbReference type="NCBIfam" id="TIGR00229">
    <property type="entry name" value="sensory_box"/>
    <property type="match status" value="1"/>
</dbReference>
<feature type="coiled-coil region" evidence="5">
    <location>
        <begin position="461"/>
        <end position="488"/>
    </location>
</feature>
<keyword evidence="1" id="KW-0547">Nucleotide-binding</keyword>
<dbReference type="InterPro" id="IPR035965">
    <property type="entry name" value="PAS-like_dom_sf"/>
</dbReference>
<dbReference type="InterPro" id="IPR003593">
    <property type="entry name" value="AAA+_ATPase"/>
</dbReference>
<dbReference type="SUPFAM" id="SSF52540">
    <property type="entry name" value="P-loop containing nucleoside triphosphate hydrolases"/>
    <property type="match status" value="1"/>
</dbReference>
<evidence type="ECO:0000256" key="4">
    <source>
        <dbReference type="ARBA" id="ARBA00023163"/>
    </source>
</evidence>
<keyword evidence="5" id="KW-0175">Coiled coil</keyword>
<evidence type="ECO:0000313" key="9">
    <source>
        <dbReference type="Proteomes" id="UP000321157"/>
    </source>
</evidence>
<dbReference type="Pfam" id="PF25601">
    <property type="entry name" value="AAA_lid_14"/>
    <property type="match status" value="1"/>
</dbReference>
<dbReference type="Pfam" id="PF00989">
    <property type="entry name" value="PAS"/>
    <property type="match status" value="1"/>
</dbReference>
<protein>
    <submittedName>
        <fullName evidence="8">Sigma-54-dependent Fis family transcriptional regulator</fullName>
    </submittedName>
</protein>
<dbReference type="GO" id="GO:0005524">
    <property type="term" value="F:ATP binding"/>
    <property type="evidence" value="ECO:0007669"/>
    <property type="project" value="UniProtKB-KW"/>
</dbReference>
<dbReference type="PANTHER" id="PTHR32071">
    <property type="entry name" value="TRANSCRIPTIONAL REGULATORY PROTEIN"/>
    <property type="match status" value="1"/>
</dbReference>
<dbReference type="Pfam" id="PF02954">
    <property type="entry name" value="HTH_8"/>
    <property type="match status" value="1"/>
</dbReference>
<feature type="domain" description="PAS" evidence="7">
    <location>
        <begin position="11"/>
        <end position="63"/>
    </location>
</feature>
<sequence>MFFFLDSLKVDISFLTHIFDAIYDGIKIVDKDGNFTFINRAAEKNMNIVREEWIGRNAAELLQNSVLIKALQTGRPQIHQHSFVCNKHFIVHASPLKFNGEVIGAVSTHKDESEIQKLKNSFNNLNKYVNFLENELHRVQILPLEMKDFVISKDSPLMSELSKIKRVAPTDISVLIRGESGVGKELVAKNVHQLSKRMGKPYITINCAAIPESLLESELFGYEEGAFTGARRNGKKGKFELANGGTIFLDEIGDMSYHLQAKLLRVLQQKELVRVGGSEAIPLDVRVIAATNRDLEDMIKNNEFREDLYYRINGITFTIPPLRERKMDIDILILHFLKEFSYKYNKQIGISQEAHEFLLKNPLLGNVRELRNALEHGFVLAETSEIQITDLPQATIKGNEEVFNDTLQTINREISPFPFTISDSLDFAENIRKLEIALIIKALKRSNNNRSKAINMLGISRQSFYERLKKYEKEISDYEKDTDSIKNQKIYSV</sequence>
<evidence type="ECO:0000256" key="1">
    <source>
        <dbReference type="ARBA" id="ARBA00022741"/>
    </source>
</evidence>
<dbReference type="CDD" id="cd00130">
    <property type="entry name" value="PAS"/>
    <property type="match status" value="1"/>
</dbReference>
<reference evidence="8 9" key="1">
    <citation type="submission" date="2019-07" db="EMBL/GenBank/DDBJ databases">
        <title>Whole genome shotgun sequence of Aneurinibacillus danicus NBRC 102444.</title>
        <authorList>
            <person name="Hosoyama A."/>
            <person name="Uohara A."/>
            <person name="Ohji S."/>
            <person name="Ichikawa N."/>
        </authorList>
    </citation>
    <scope>NUCLEOTIDE SEQUENCE [LARGE SCALE GENOMIC DNA]</scope>
    <source>
        <strain evidence="8 9">NBRC 102444</strain>
    </source>
</reference>
<dbReference type="FunFam" id="3.40.50.300:FF:000006">
    <property type="entry name" value="DNA-binding transcriptional regulator NtrC"/>
    <property type="match status" value="1"/>
</dbReference>
<dbReference type="PROSITE" id="PS00675">
    <property type="entry name" value="SIGMA54_INTERACT_1"/>
    <property type="match status" value="1"/>
</dbReference>
<evidence type="ECO:0000313" key="8">
    <source>
        <dbReference type="EMBL" id="GEN33952.1"/>
    </source>
</evidence>
<dbReference type="PANTHER" id="PTHR32071:SF57">
    <property type="entry name" value="C4-DICARBOXYLATE TRANSPORT TRANSCRIPTIONAL REGULATORY PROTEIN DCTD"/>
    <property type="match status" value="1"/>
</dbReference>
<keyword evidence="4" id="KW-0804">Transcription</keyword>
<keyword evidence="2" id="KW-0067">ATP-binding</keyword>
<dbReference type="SMART" id="SM00382">
    <property type="entry name" value="AAA"/>
    <property type="match status" value="1"/>
</dbReference>
<gene>
    <name evidence="8" type="primary">prdR</name>
    <name evidence="8" type="ORF">ADA01nite_14120</name>
</gene>
<dbReference type="InterPro" id="IPR025943">
    <property type="entry name" value="Sigma_54_int_dom_ATP-bd_2"/>
</dbReference>
<dbReference type="EMBL" id="BJXX01000057">
    <property type="protein sequence ID" value="GEN33952.1"/>
    <property type="molecule type" value="Genomic_DNA"/>
</dbReference>
<keyword evidence="9" id="KW-1185">Reference proteome</keyword>
<evidence type="ECO:0000256" key="5">
    <source>
        <dbReference type="SAM" id="Coils"/>
    </source>
</evidence>
<dbReference type="CDD" id="cd00009">
    <property type="entry name" value="AAA"/>
    <property type="match status" value="1"/>
</dbReference>
<dbReference type="PROSITE" id="PS50045">
    <property type="entry name" value="SIGMA54_INTERACT_4"/>
    <property type="match status" value="1"/>
</dbReference>
<dbReference type="GO" id="GO:0006355">
    <property type="term" value="P:regulation of DNA-templated transcription"/>
    <property type="evidence" value="ECO:0007669"/>
    <property type="project" value="InterPro"/>
</dbReference>
<evidence type="ECO:0000259" key="7">
    <source>
        <dbReference type="PROSITE" id="PS50112"/>
    </source>
</evidence>
<proteinExistence type="predicted"/>
<dbReference type="PRINTS" id="PR01590">
    <property type="entry name" value="HTHFIS"/>
</dbReference>
<dbReference type="Gene3D" id="3.30.450.20">
    <property type="entry name" value="PAS domain"/>
    <property type="match status" value="1"/>
</dbReference>
<dbReference type="SMART" id="SM00091">
    <property type="entry name" value="PAS"/>
    <property type="match status" value="1"/>
</dbReference>
<dbReference type="GO" id="GO:0043565">
    <property type="term" value="F:sequence-specific DNA binding"/>
    <property type="evidence" value="ECO:0007669"/>
    <property type="project" value="InterPro"/>
</dbReference>
<dbReference type="InterPro" id="IPR009057">
    <property type="entry name" value="Homeodomain-like_sf"/>
</dbReference>
<evidence type="ECO:0000256" key="2">
    <source>
        <dbReference type="ARBA" id="ARBA00022840"/>
    </source>
</evidence>
<feature type="domain" description="Sigma-54 factor interaction" evidence="6">
    <location>
        <begin position="150"/>
        <end position="379"/>
    </location>
</feature>
<keyword evidence="3" id="KW-0805">Transcription regulation</keyword>
<dbReference type="InterPro" id="IPR013767">
    <property type="entry name" value="PAS_fold"/>
</dbReference>